<accession>A0A841RKD7</accession>
<evidence type="ECO:0000256" key="4">
    <source>
        <dbReference type="ARBA" id="ARBA00023306"/>
    </source>
</evidence>
<evidence type="ECO:0000256" key="6">
    <source>
        <dbReference type="HAMAP-Rule" id="MF_00267"/>
    </source>
</evidence>
<dbReference type="InterPro" id="IPR036145">
    <property type="entry name" value="MinC_C_sf"/>
</dbReference>
<keyword evidence="2 6" id="KW-0132">Cell division</keyword>
<dbReference type="Pfam" id="PF03775">
    <property type="entry name" value="MinC_C"/>
    <property type="match status" value="1"/>
</dbReference>
<dbReference type="InterPro" id="IPR005526">
    <property type="entry name" value="Septum_form_inhib_MinC_C"/>
</dbReference>
<feature type="domain" description="Septum formation inhibitor MinC C-terminal" evidence="7">
    <location>
        <begin position="105"/>
        <end position="203"/>
    </location>
</feature>
<comment type="caution">
    <text evidence="9">The sequence shown here is derived from an EMBL/GenBank/DDBJ whole genome shotgun (WGS) entry which is preliminary data.</text>
</comment>
<evidence type="ECO:0000256" key="5">
    <source>
        <dbReference type="ARBA" id="ARBA00046874"/>
    </source>
</evidence>
<dbReference type="AlphaFoldDB" id="A0A841RKD7"/>
<dbReference type="GO" id="GO:0000902">
    <property type="term" value="P:cell morphogenesis"/>
    <property type="evidence" value="ECO:0007669"/>
    <property type="project" value="InterPro"/>
</dbReference>
<evidence type="ECO:0000259" key="8">
    <source>
        <dbReference type="Pfam" id="PF22642"/>
    </source>
</evidence>
<dbReference type="PANTHER" id="PTHR34108">
    <property type="entry name" value="SEPTUM SITE-DETERMINING PROTEIN MINC"/>
    <property type="match status" value="1"/>
</dbReference>
<protein>
    <recommendedName>
        <fullName evidence="6">Probable septum site-determining protein MinC</fullName>
    </recommendedName>
</protein>
<sequence>MAVKRGVTIKGTRDGLSLYMDDTYSYKELLSELEEVLSAQHILEEDPLIRVTIELGNRYLTSKQQDEIRQIFEKHNKLVIDKIQSNLIEKKTALEWKEQTDIKMYHRMVRSGQVLHVEGDLFLIGDVNPGGKVMASGNVFVLGSLKGIAHAGCSGNKQAVIAASYMAPSQLRIADIISRPPDSDEEGMYMECGFLDESYEKIRMERVTALSKVRPELNGFERRVMNG</sequence>
<evidence type="ECO:0000256" key="2">
    <source>
        <dbReference type="ARBA" id="ARBA00022618"/>
    </source>
</evidence>
<evidence type="ECO:0000256" key="1">
    <source>
        <dbReference type="ARBA" id="ARBA00006291"/>
    </source>
</evidence>
<dbReference type="RefSeq" id="WP_343068749.1">
    <property type="nucleotide sequence ID" value="NZ_BAAACU010000022.1"/>
</dbReference>
<dbReference type="Pfam" id="PF22642">
    <property type="entry name" value="MinC_N_1"/>
    <property type="match status" value="1"/>
</dbReference>
<evidence type="ECO:0000313" key="10">
    <source>
        <dbReference type="Proteomes" id="UP000572212"/>
    </source>
</evidence>
<evidence type="ECO:0000256" key="3">
    <source>
        <dbReference type="ARBA" id="ARBA00023210"/>
    </source>
</evidence>
<comment type="subunit">
    <text evidence="5 6">Interacts with MinD and FtsZ.</text>
</comment>
<dbReference type="PANTHER" id="PTHR34108:SF1">
    <property type="entry name" value="SEPTUM SITE-DETERMINING PROTEIN MINC"/>
    <property type="match status" value="1"/>
</dbReference>
<gene>
    <name evidence="6" type="primary">minC</name>
    <name evidence="9" type="ORF">GGQ92_000713</name>
</gene>
<dbReference type="InterPro" id="IPR016098">
    <property type="entry name" value="CAP/MinC_C"/>
</dbReference>
<dbReference type="Gene3D" id="3.30.160.540">
    <property type="match status" value="1"/>
</dbReference>
<dbReference type="Gene3D" id="2.160.20.70">
    <property type="match status" value="1"/>
</dbReference>
<dbReference type="InterPro" id="IPR013033">
    <property type="entry name" value="MinC"/>
</dbReference>
<reference evidence="9 10" key="1">
    <citation type="submission" date="2020-08" db="EMBL/GenBank/DDBJ databases">
        <title>Genomic Encyclopedia of Type Strains, Phase IV (KMG-IV): sequencing the most valuable type-strain genomes for metagenomic binning, comparative biology and taxonomic classification.</title>
        <authorList>
            <person name="Goeker M."/>
        </authorList>
    </citation>
    <scope>NUCLEOTIDE SEQUENCE [LARGE SCALE GENOMIC DNA]</scope>
    <source>
        <strain evidence="9 10">DSM 11805</strain>
    </source>
</reference>
<evidence type="ECO:0000313" key="9">
    <source>
        <dbReference type="EMBL" id="MBB6511946.1"/>
    </source>
</evidence>
<dbReference type="HAMAP" id="MF_00267">
    <property type="entry name" value="MinC"/>
    <property type="match status" value="1"/>
</dbReference>
<name>A0A841RKD7_9BACI</name>
<keyword evidence="10" id="KW-1185">Reference proteome</keyword>
<comment type="similarity">
    <text evidence="1 6">Belongs to the MinC family.</text>
</comment>
<feature type="domain" description="Septum site-determining protein MinC N-terminal" evidence="8">
    <location>
        <begin position="7"/>
        <end position="83"/>
    </location>
</feature>
<keyword evidence="4 6" id="KW-0131">Cell cycle</keyword>
<dbReference type="Proteomes" id="UP000572212">
    <property type="component" value="Unassembled WGS sequence"/>
</dbReference>
<dbReference type="NCBIfam" id="TIGR01222">
    <property type="entry name" value="minC"/>
    <property type="match status" value="1"/>
</dbReference>
<dbReference type="InterPro" id="IPR055219">
    <property type="entry name" value="MinC_N_1"/>
</dbReference>
<comment type="function">
    <text evidence="6">Cell division inhibitor that blocks the formation of polar Z ring septums. Rapidly oscillates between the poles of the cell to destabilize FtsZ filaments that have formed before they mature into polar Z rings. Prevents FtsZ polymerization.</text>
</comment>
<dbReference type="EMBL" id="JACHON010000001">
    <property type="protein sequence ID" value="MBB6511946.1"/>
    <property type="molecule type" value="Genomic_DNA"/>
</dbReference>
<keyword evidence="3 6" id="KW-0717">Septation</keyword>
<dbReference type="GO" id="GO:0000917">
    <property type="term" value="P:division septum assembly"/>
    <property type="evidence" value="ECO:0007669"/>
    <property type="project" value="UniProtKB-KW"/>
</dbReference>
<dbReference type="SUPFAM" id="SSF63848">
    <property type="entry name" value="Cell-division inhibitor MinC, C-terminal domain"/>
    <property type="match status" value="1"/>
</dbReference>
<evidence type="ECO:0000259" key="7">
    <source>
        <dbReference type="Pfam" id="PF03775"/>
    </source>
</evidence>
<organism evidence="9 10">
    <name type="scientific">Gracilibacillus halotolerans</name>
    <dbReference type="NCBI Taxonomy" id="74386"/>
    <lineage>
        <taxon>Bacteria</taxon>
        <taxon>Bacillati</taxon>
        <taxon>Bacillota</taxon>
        <taxon>Bacilli</taxon>
        <taxon>Bacillales</taxon>
        <taxon>Bacillaceae</taxon>
        <taxon>Gracilibacillus</taxon>
    </lineage>
</organism>
<proteinExistence type="inferred from homology"/>
<dbReference type="GO" id="GO:1901891">
    <property type="term" value="P:regulation of cell septum assembly"/>
    <property type="evidence" value="ECO:0007669"/>
    <property type="project" value="InterPro"/>
</dbReference>